<evidence type="ECO:0000259" key="6">
    <source>
        <dbReference type="Pfam" id="PF01168"/>
    </source>
</evidence>
<gene>
    <name evidence="7" type="ORF">QPX42_07135</name>
</gene>
<evidence type="ECO:0000256" key="3">
    <source>
        <dbReference type="PIRSR" id="PIRSR004848-1"/>
    </source>
</evidence>
<evidence type="ECO:0000256" key="1">
    <source>
        <dbReference type="ARBA" id="ARBA00022898"/>
    </source>
</evidence>
<dbReference type="EMBL" id="JASNVH010000010">
    <property type="protein sequence ID" value="MDK4307312.1"/>
    <property type="molecule type" value="Genomic_DNA"/>
</dbReference>
<evidence type="ECO:0000256" key="2">
    <source>
        <dbReference type="HAMAP-Rule" id="MF_02087"/>
    </source>
</evidence>
<dbReference type="Gene3D" id="3.20.20.10">
    <property type="entry name" value="Alanine racemase"/>
    <property type="match status" value="1"/>
</dbReference>
<dbReference type="InterPro" id="IPR001608">
    <property type="entry name" value="Ala_racemase_N"/>
</dbReference>
<comment type="function">
    <text evidence="2">Pyridoxal 5'-phosphate (PLP)-binding protein, which is involved in PLP homeostasis.</text>
</comment>
<dbReference type="SUPFAM" id="SSF51419">
    <property type="entry name" value="PLP-binding barrel"/>
    <property type="match status" value="1"/>
</dbReference>
<name>A0AAP4BR61_9CORY</name>
<comment type="similarity">
    <text evidence="2 4">Belongs to the pyridoxal phosphate-binding protein YggS/PROSC family.</text>
</comment>
<feature type="compositionally biased region" description="Basic and acidic residues" evidence="5">
    <location>
        <begin position="1"/>
        <end position="14"/>
    </location>
</feature>
<accession>A0AAP4BR61</accession>
<dbReference type="AlphaFoldDB" id="A0AAP4BR61"/>
<dbReference type="PANTHER" id="PTHR10146:SF14">
    <property type="entry name" value="PYRIDOXAL PHOSPHATE HOMEOSTASIS PROTEIN"/>
    <property type="match status" value="1"/>
</dbReference>
<evidence type="ECO:0000313" key="7">
    <source>
        <dbReference type="EMBL" id="MDK4307312.1"/>
    </source>
</evidence>
<proteinExistence type="inferred from homology"/>
<dbReference type="GO" id="GO:0030170">
    <property type="term" value="F:pyridoxal phosphate binding"/>
    <property type="evidence" value="ECO:0007669"/>
    <property type="project" value="UniProtKB-UniRule"/>
</dbReference>
<dbReference type="HAMAP" id="MF_02087">
    <property type="entry name" value="PLP_homeostasis"/>
    <property type="match status" value="1"/>
</dbReference>
<reference evidence="7" key="1">
    <citation type="submission" date="2023-05" db="EMBL/GenBank/DDBJ databases">
        <title>Metabolic capabilities are highly conserved among human nasal-associated Corynebacterium species in pangenomic analyses.</title>
        <authorList>
            <person name="Tran T.H."/>
            <person name="Roberts A.Q."/>
            <person name="Escapa I.F."/>
            <person name="Gao W."/>
            <person name="Conlan S."/>
            <person name="Kong H."/>
            <person name="Segre J.A."/>
            <person name="Kelly M.S."/>
            <person name="Lemon K.P."/>
        </authorList>
    </citation>
    <scope>NUCLEOTIDE SEQUENCE</scope>
    <source>
        <strain evidence="7">KPL2773</strain>
    </source>
</reference>
<comment type="caution">
    <text evidence="7">The sequence shown here is derived from an EMBL/GenBank/DDBJ whole genome shotgun (WGS) entry which is preliminary data.</text>
</comment>
<dbReference type="Pfam" id="PF01168">
    <property type="entry name" value="Ala_racemase_N"/>
    <property type="match status" value="1"/>
</dbReference>
<keyword evidence="1 2" id="KW-0663">Pyridoxal phosphate</keyword>
<evidence type="ECO:0000313" key="8">
    <source>
        <dbReference type="Proteomes" id="UP001224412"/>
    </source>
</evidence>
<dbReference type="Proteomes" id="UP001224412">
    <property type="component" value="Unassembled WGS sequence"/>
</dbReference>
<sequence length="268" mass="28886">MADNKPSAHQEDSQKLPSQAGASKRDGSGLSEDESVHVLRRNLQKTTQRIATAARAAGRDPEEITLLPVTKFHPVESISSLADLGVTDVAENREQEARDKAEKLPGMRFHMIGQVQTKKANAVARWASSVHSVDSRKLADALDRGIALAIEREQRTEGYALPVFLQYSSDGDTSRGGIQGDALMQLADHVETLKNVTLAGVMVVPPVDSAAEPVFRHARMMCDSLAERVGRRLQLSAGMSADLEKAIAAGSDIVRVGTDIMGPRPVAF</sequence>
<organism evidence="7 8">
    <name type="scientific">Corynebacterium pseudodiphtheriticum</name>
    <dbReference type="NCBI Taxonomy" id="37637"/>
    <lineage>
        <taxon>Bacteria</taxon>
        <taxon>Bacillati</taxon>
        <taxon>Actinomycetota</taxon>
        <taxon>Actinomycetes</taxon>
        <taxon>Mycobacteriales</taxon>
        <taxon>Corynebacteriaceae</taxon>
        <taxon>Corynebacterium</taxon>
    </lineage>
</organism>
<feature type="domain" description="Alanine racemase N-terminal" evidence="6">
    <location>
        <begin position="43"/>
        <end position="265"/>
    </location>
</feature>
<dbReference type="InterPro" id="IPR011078">
    <property type="entry name" value="PyrdxlP_homeostasis"/>
</dbReference>
<dbReference type="CDD" id="cd00635">
    <property type="entry name" value="PLPDE_III_YBL036c_like"/>
    <property type="match status" value="1"/>
</dbReference>
<evidence type="ECO:0000256" key="4">
    <source>
        <dbReference type="RuleBase" id="RU004514"/>
    </source>
</evidence>
<dbReference type="PANTHER" id="PTHR10146">
    <property type="entry name" value="PROLINE SYNTHETASE CO-TRANSCRIBED BACTERIAL HOMOLOG PROTEIN"/>
    <property type="match status" value="1"/>
</dbReference>
<evidence type="ECO:0000256" key="5">
    <source>
        <dbReference type="SAM" id="MobiDB-lite"/>
    </source>
</evidence>
<comment type="cofactor">
    <cofactor evidence="3">
        <name>pyridoxal 5'-phosphate</name>
        <dbReference type="ChEBI" id="CHEBI:597326"/>
    </cofactor>
</comment>
<dbReference type="NCBIfam" id="TIGR00044">
    <property type="entry name" value="YggS family pyridoxal phosphate-dependent enzyme"/>
    <property type="match status" value="1"/>
</dbReference>
<feature type="region of interest" description="Disordered" evidence="5">
    <location>
        <begin position="1"/>
        <end position="45"/>
    </location>
</feature>
<dbReference type="RefSeq" id="WP_284589051.1">
    <property type="nucleotide sequence ID" value="NZ_JASNUC010000009.1"/>
</dbReference>
<dbReference type="InterPro" id="IPR029066">
    <property type="entry name" value="PLP-binding_barrel"/>
</dbReference>
<feature type="modified residue" description="N6-(pyridoxal phosphate)lysine" evidence="2 3">
    <location>
        <position position="71"/>
    </location>
</feature>
<protein>
    <recommendedName>
        <fullName evidence="2">Pyridoxal phosphate homeostasis protein</fullName>
        <shortName evidence="2">PLP homeostasis protein</shortName>
    </recommendedName>
</protein>
<dbReference type="PIRSF" id="PIRSF004848">
    <property type="entry name" value="YBL036c_PLPDEIII"/>
    <property type="match status" value="1"/>
</dbReference>
<dbReference type="PROSITE" id="PS01211">
    <property type="entry name" value="UPF0001"/>
    <property type="match status" value="1"/>
</dbReference>